<dbReference type="Proteomes" id="UP000234585">
    <property type="component" value="Unassembled WGS sequence"/>
</dbReference>
<evidence type="ECO:0000256" key="1">
    <source>
        <dbReference type="SAM" id="Phobius"/>
    </source>
</evidence>
<proteinExistence type="predicted"/>
<dbReference type="EMBL" id="KZ559142">
    <property type="protein sequence ID" value="PLB37480.1"/>
    <property type="molecule type" value="Genomic_DNA"/>
</dbReference>
<accession>A0A2I2FA21</accession>
<organism evidence="2 3">
    <name type="scientific">Aspergillus candidus</name>
    <dbReference type="NCBI Taxonomy" id="41067"/>
    <lineage>
        <taxon>Eukaryota</taxon>
        <taxon>Fungi</taxon>
        <taxon>Dikarya</taxon>
        <taxon>Ascomycota</taxon>
        <taxon>Pezizomycotina</taxon>
        <taxon>Eurotiomycetes</taxon>
        <taxon>Eurotiomycetidae</taxon>
        <taxon>Eurotiales</taxon>
        <taxon>Aspergillaceae</taxon>
        <taxon>Aspergillus</taxon>
        <taxon>Aspergillus subgen. Circumdati</taxon>
    </lineage>
</organism>
<dbReference type="STRING" id="41067.A0A2I2FA21"/>
<keyword evidence="3" id="KW-1185">Reference proteome</keyword>
<sequence>MADFITARTSYLVNSSATNCEFCQYSTGADYAKTFNLMEKYYAWGDTGITPLFCISSYAMVGVMMKMRSKATKNAKND</sequence>
<name>A0A2I2FA21_ASPCN</name>
<reference evidence="2 3" key="1">
    <citation type="submission" date="2017-12" db="EMBL/GenBank/DDBJ databases">
        <authorList>
            <consortium name="DOE Joint Genome Institute"/>
            <person name="Haridas S."/>
            <person name="Kjaerbolling I."/>
            <person name="Vesth T.C."/>
            <person name="Frisvad J.C."/>
            <person name="Nybo J.L."/>
            <person name="Theobald S."/>
            <person name="Kuo A."/>
            <person name="Bowyer P."/>
            <person name="Matsuda Y."/>
            <person name="Mondo S."/>
            <person name="Lyhne E.K."/>
            <person name="Kogle M.E."/>
            <person name="Clum A."/>
            <person name="Lipzen A."/>
            <person name="Salamov A."/>
            <person name="Ngan C.Y."/>
            <person name="Daum C."/>
            <person name="Chiniquy J."/>
            <person name="Barry K."/>
            <person name="LaButti K."/>
            <person name="Simmons B.A."/>
            <person name="Magnuson J.K."/>
            <person name="Mortensen U.H."/>
            <person name="Larsen T.O."/>
            <person name="Grigoriev I.V."/>
            <person name="Baker S.E."/>
            <person name="Andersen M.R."/>
            <person name="Nordberg H.P."/>
            <person name="Cantor M.N."/>
            <person name="Hua S.X."/>
        </authorList>
    </citation>
    <scope>NUCLEOTIDE SEQUENCE [LARGE SCALE GENOMIC DNA]</scope>
    <source>
        <strain evidence="2 3">CBS 102.13</strain>
    </source>
</reference>
<feature type="transmembrane region" description="Helical" evidence="1">
    <location>
        <begin position="41"/>
        <end position="63"/>
    </location>
</feature>
<keyword evidence="1" id="KW-0472">Membrane</keyword>
<dbReference type="GeneID" id="36519992"/>
<dbReference type="AlphaFoldDB" id="A0A2I2FA21"/>
<evidence type="ECO:0000313" key="2">
    <source>
        <dbReference type="EMBL" id="PLB37480.1"/>
    </source>
</evidence>
<gene>
    <name evidence="2" type="ORF">BDW47DRAFT_106720</name>
</gene>
<dbReference type="RefSeq" id="XP_024671492.1">
    <property type="nucleotide sequence ID" value="XM_024812832.1"/>
</dbReference>
<dbReference type="OrthoDB" id="4505979at2759"/>
<keyword evidence="1" id="KW-1133">Transmembrane helix</keyword>
<protein>
    <submittedName>
        <fullName evidence="2">Uncharacterized protein</fullName>
    </submittedName>
</protein>
<keyword evidence="1" id="KW-0812">Transmembrane</keyword>
<evidence type="ECO:0000313" key="3">
    <source>
        <dbReference type="Proteomes" id="UP000234585"/>
    </source>
</evidence>